<evidence type="ECO:0000313" key="9">
    <source>
        <dbReference type="EMBL" id="GEO06487.1"/>
    </source>
</evidence>
<evidence type="ECO:0000256" key="4">
    <source>
        <dbReference type="ARBA" id="ARBA00022692"/>
    </source>
</evidence>
<dbReference type="GO" id="GO:0009279">
    <property type="term" value="C:cell outer membrane"/>
    <property type="evidence" value="ECO:0007669"/>
    <property type="project" value="UniProtKB-SubCell"/>
</dbReference>
<evidence type="ECO:0000256" key="7">
    <source>
        <dbReference type="PROSITE-ProRule" id="PRU01360"/>
    </source>
</evidence>
<dbReference type="InterPro" id="IPR039426">
    <property type="entry name" value="TonB-dep_rcpt-like"/>
</dbReference>
<dbReference type="InterPro" id="IPR037066">
    <property type="entry name" value="Plug_dom_sf"/>
</dbReference>
<evidence type="ECO:0000256" key="2">
    <source>
        <dbReference type="ARBA" id="ARBA00022448"/>
    </source>
</evidence>
<proteinExistence type="inferred from homology"/>
<dbReference type="SUPFAM" id="SSF56935">
    <property type="entry name" value="Porins"/>
    <property type="match status" value="1"/>
</dbReference>
<evidence type="ECO:0000313" key="10">
    <source>
        <dbReference type="Proteomes" id="UP000321532"/>
    </source>
</evidence>
<comment type="subcellular location">
    <subcellularLocation>
        <location evidence="1 7">Cell outer membrane</location>
        <topology evidence="1 7">Multi-pass membrane protein</topology>
    </subcellularLocation>
</comment>
<keyword evidence="2 7" id="KW-0813">Transport</keyword>
<protein>
    <submittedName>
        <fullName evidence="9">SusC/RagA family TonB-linked outer membrane protein</fullName>
    </submittedName>
</protein>
<dbReference type="InterPro" id="IPR023996">
    <property type="entry name" value="TonB-dep_OMP_SusC/RagA"/>
</dbReference>
<dbReference type="NCBIfam" id="TIGR04057">
    <property type="entry name" value="SusC_RagA_signa"/>
    <property type="match status" value="1"/>
</dbReference>
<dbReference type="InterPro" id="IPR036942">
    <property type="entry name" value="Beta-barrel_TonB_sf"/>
</dbReference>
<evidence type="ECO:0000256" key="5">
    <source>
        <dbReference type="ARBA" id="ARBA00023136"/>
    </source>
</evidence>
<dbReference type="OrthoDB" id="9768177at2"/>
<dbReference type="PROSITE" id="PS52016">
    <property type="entry name" value="TONB_DEPENDENT_REC_3"/>
    <property type="match status" value="1"/>
</dbReference>
<keyword evidence="3 7" id="KW-1134">Transmembrane beta strand</keyword>
<evidence type="ECO:0000259" key="8">
    <source>
        <dbReference type="Pfam" id="PF07715"/>
    </source>
</evidence>
<dbReference type="Gene3D" id="2.40.170.20">
    <property type="entry name" value="TonB-dependent receptor, beta-barrel domain"/>
    <property type="match status" value="1"/>
</dbReference>
<dbReference type="EMBL" id="BJYS01000037">
    <property type="protein sequence ID" value="GEO06487.1"/>
    <property type="molecule type" value="Genomic_DNA"/>
</dbReference>
<keyword evidence="4 7" id="KW-0812">Transmembrane</keyword>
<gene>
    <name evidence="9" type="ORF">AAE02nite_41510</name>
</gene>
<evidence type="ECO:0000256" key="6">
    <source>
        <dbReference type="ARBA" id="ARBA00023237"/>
    </source>
</evidence>
<dbReference type="Gene3D" id="2.60.40.1120">
    <property type="entry name" value="Carboxypeptidase-like, regulatory domain"/>
    <property type="match status" value="1"/>
</dbReference>
<dbReference type="InterPro" id="IPR012910">
    <property type="entry name" value="Plug_dom"/>
</dbReference>
<dbReference type="Pfam" id="PF13715">
    <property type="entry name" value="CarbopepD_reg_2"/>
    <property type="match status" value="1"/>
</dbReference>
<name>A0A512B3W8_9BACT</name>
<feature type="domain" description="TonB-dependent receptor plug" evidence="8">
    <location>
        <begin position="157"/>
        <end position="258"/>
    </location>
</feature>
<dbReference type="Proteomes" id="UP000321532">
    <property type="component" value="Unassembled WGS sequence"/>
</dbReference>
<comment type="similarity">
    <text evidence="7">Belongs to the TonB-dependent receptor family.</text>
</comment>
<dbReference type="Gene3D" id="2.170.130.10">
    <property type="entry name" value="TonB-dependent receptor, plug domain"/>
    <property type="match status" value="1"/>
</dbReference>
<dbReference type="SUPFAM" id="SSF49464">
    <property type="entry name" value="Carboxypeptidase regulatory domain-like"/>
    <property type="match status" value="1"/>
</dbReference>
<dbReference type="RefSeq" id="WP_146902597.1">
    <property type="nucleotide sequence ID" value="NZ_BJYS01000037.1"/>
</dbReference>
<dbReference type="InterPro" id="IPR008969">
    <property type="entry name" value="CarboxyPept-like_regulatory"/>
</dbReference>
<dbReference type="InterPro" id="IPR023997">
    <property type="entry name" value="TonB-dep_OMP_SusC/RagA_CS"/>
</dbReference>
<dbReference type="NCBIfam" id="TIGR04056">
    <property type="entry name" value="OMP_RagA_SusC"/>
    <property type="match status" value="1"/>
</dbReference>
<dbReference type="AlphaFoldDB" id="A0A512B3W8"/>
<sequence>MKNDLYQVFPQLAKKTLTGLIISFVTLQGYEAAGAIGLNSSREFISPAFKPAIKKKIFNKVAPITVTGRVSSVAGEPLPGVTVLLKGNTVGTTTGSDGRYSLALPESNGTLIFSFIGFITKEVSVNGQSTINVTLNEDNKALEEVVVVGYTSKNQTQLSSSVAVVSEEKLKGVTAPNLGNLLQGKASGIMVSGGSGQPGNAPTVRIRGTGSYTAGADPLYVVDGVIGGTANPNDIESVTVLKDAAATGLYGSRAANGVIVITTKSGKAGKTKINFNSSLGNSWVSSGNFETMNSQEFYDFQRPMWVNDYTGKRSTHINELKKTNPNPTEAQINAYLAGKNFPTTVESYLDANLPASLTQTDTNWKDLAFRNGLTQNYELSASGGNEKTRFYISGNYYKEQGTVTVTDYERFNVRMNLEHKINEKVTVATRLNGRMDYTTFDSPQERPALHQAFRNLPWDAPYNPDGTVRTGQEADWRGRERTNFLFYLPLNYSNERGNNIQGDLMLNYDINDWLSFSTTNRADISSARAELYADPKTPTGSLRKGLLTNNIRYAQSLLNSNLLKAAKNFGNHSLSGILGAEFQTNYGDNLNSQGGGVPSGLEIMDVAAVPVGITGSKYKSAFNSYFSQVDYSYNNKYFGVASFRRDGSSKFGSNNQYGNFYAFGGSWIVSNEDFMPKSGPLSLLKFRASYGTTGNANIADFITRALYSYSTQYAGISAAIPSRLANPNLTWEKAYTTNVGLNIGLFKRIDIAVDAYQRDNKGLLFDVPLSSASGFTSQIQNIGTIRNNGVDIELNTTNIATSDFTWETNFNVGFNRNEVTSLYNDQPIVNGLRRVMVGQPLRTWYMQKWAGVDPQTGGPLWEKLTYDADGKVTQVEKTSNYNLATLQVVGKASPDFTGGFTNNFAYKGLSLNVFFNFVSGNLLYNSDRESMDADGAYPTNGQVKLKNGWTRWEKPGDVATHPFPILGGGGTNSNKPSSRFLEDGSYIRLRNIRLNYEIPATWIQKLSFSNLNVFVSADNLHTWTKYSGLDPEVNFDNGILDTPYPLSKKVLFGINLGL</sequence>
<comment type="caution">
    <text evidence="9">The sequence shown here is derived from an EMBL/GenBank/DDBJ whole genome shotgun (WGS) entry which is preliminary data.</text>
</comment>
<keyword evidence="10" id="KW-1185">Reference proteome</keyword>
<organism evidence="9 10">
    <name type="scientific">Adhaeribacter aerolatus</name>
    <dbReference type="NCBI Taxonomy" id="670289"/>
    <lineage>
        <taxon>Bacteria</taxon>
        <taxon>Pseudomonadati</taxon>
        <taxon>Bacteroidota</taxon>
        <taxon>Cytophagia</taxon>
        <taxon>Cytophagales</taxon>
        <taxon>Hymenobacteraceae</taxon>
        <taxon>Adhaeribacter</taxon>
    </lineage>
</organism>
<keyword evidence="5 7" id="KW-0472">Membrane</keyword>
<accession>A0A512B3W8</accession>
<reference evidence="9 10" key="1">
    <citation type="submission" date="2019-07" db="EMBL/GenBank/DDBJ databases">
        <title>Whole genome shotgun sequence of Adhaeribacter aerolatus NBRC 106133.</title>
        <authorList>
            <person name="Hosoyama A."/>
            <person name="Uohara A."/>
            <person name="Ohji S."/>
            <person name="Ichikawa N."/>
        </authorList>
    </citation>
    <scope>NUCLEOTIDE SEQUENCE [LARGE SCALE GENOMIC DNA]</scope>
    <source>
        <strain evidence="9 10">NBRC 106133</strain>
    </source>
</reference>
<evidence type="ECO:0000256" key="1">
    <source>
        <dbReference type="ARBA" id="ARBA00004571"/>
    </source>
</evidence>
<keyword evidence="6 7" id="KW-0998">Cell outer membrane</keyword>
<dbReference type="Pfam" id="PF07715">
    <property type="entry name" value="Plug"/>
    <property type="match status" value="1"/>
</dbReference>
<evidence type="ECO:0000256" key="3">
    <source>
        <dbReference type="ARBA" id="ARBA00022452"/>
    </source>
</evidence>